<evidence type="ECO:0000256" key="1">
    <source>
        <dbReference type="SAM" id="SignalP"/>
    </source>
</evidence>
<protein>
    <submittedName>
        <fullName evidence="2">Uncharacterized protein</fullName>
    </submittedName>
</protein>
<sequence length="179" mass="19914">MKLKSFVASLCFIVFLGVAGITVSAETNDEILEEANKVAEKHGLNTTDTSEFKGERLEFDSVEEFESFLQEQDKLEQQESQMQLFATSNPTYCEKNLTGKICVEGTVKRTSSGMITGVSNVHSYQSGVIFGITWNELYTDYTYSTRSGSLWAVGEKTYGIAIEGIPAGYVKKHTITRNF</sequence>
<dbReference type="RefSeq" id="WP_188942395.1">
    <property type="nucleotide sequence ID" value="NZ_BMPN01000002.1"/>
</dbReference>
<feature type="chain" id="PRO_5045984512" evidence="1">
    <location>
        <begin position="26"/>
        <end position="179"/>
    </location>
</feature>
<comment type="caution">
    <text evidence="2">The sequence shown here is derived from an EMBL/GenBank/DDBJ whole genome shotgun (WGS) entry which is preliminary data.</text>
</comment>
<gene>
    <name evidence="2" type="ORF">GCM10007111_11410</name>
</gene>
<accession>A0ABQ2D9M7</accession>
<keyword evidence="3" id="KW-1185">Reference proteome</keyword>
<organism evidence="2 3">
    <name type="scientific">Virgibacillus kapii</name>
    <dbReference type="NCBI Taxonomy" id="1638645"/>
    <lineage>
        <taxon>Bacteria</taxon>
        <taxon>Bacillati</taxon>
        <taxon>Bacillota</taxon>
        <taxon>Bacilli</taxon>
        <taxon>Bacillales</taxon>
        <taxon>Bacillaceae</taxon>
        <taxon>Virgibacillus</taxon>
    </lineage>
</organism>
<reference evidence="3" key="1">
    <citation type="journal article" date="2019" name="Int. J. Syst. Evol. Microbiol.">
        <title>The Global Catalogue of Microorganisms (GCM) 10K type strain sequencing project: providing services to taxonomists for standard genome sequencing and annotation.</title>
        <authorList>
            <consortium name="The Broad Institute Genomics Platform"/>
            <consortium name="The Broad Institute Genome Sequencing Center for Infectious Disease"/>
            <person name="Wu L."/>
            <person name="Ma J."/>
        </authorList>
    </citation>
    <scope>NUCLEOTIDE SEQUENCE [LARGE SCALE GENOMIC DNA]</scope>
    <source>
        <strain evidence="3">JCM 30071</strain>
    </source>
</reference>
<dbReference type="EMBL" id="BMPN01000002">
    <property type="protein sequence ID" value="GGJ50829.1"/>
    <property type="molecule type" value="Genomic_DNA"/>
</dbReference>
<proteinExistence type="predicted"/>
<feature type="signal peptide" evidence="1">
    <location>
        <begin position="1"/>
        <end position="25"/>
    </location>
</feature>
<evidence type="ECO:0000313" key="2">
    <source>
        <dbReference type="EMBL" id="GGJ50829.1"/>
    </source>
</evidence>
<dbReference type="Proteomes" id="UP000634435">
    <property type="component" value="Unassembled WGS sequence"/>
</dbReference>
<keyword evidence="1" id="KW-0732">Signal</keyword>
<evidence type="ECO:0000313" key="3">
    <source>
        <dbReference type="Proteomes" id="UP000634435"/>
    </source>
</evidence>
<name>A0ABQ2D9M7_9BACI</name>